<protein>
    <submittedName>
        <fullName evidence="2">Uncharacterized protein</fullName>
    </submittedName>
</protein>
<evidence type="ECO:0000313" key="3">
    <source>
        <dbReference type="Proteomes" id="UP001164929"/>
    </source>
</evidence>
<feature type="compositionally biased region" description="Basic residues" evidence="1">
    <location>
        <begin position="1"/>
        <end position="20"/>
    </location>
</feature>
<evidence type="ECO:0000256" key="1">
    <source>
        <dbReference type="SAM" id="MobiDB-lite"/>
    </source>
</evidence>
<reference evidence="2" key="1">
    <citation type="journal article" date="2023" name="Mol. Ecol. Resour.">
        <title>Chromosome-level genome assembly of a triploid poplar Populus alba 'Berolinensis'.</title>
        <authorList>
            <person name="Chen S."/>
            <person name="Yu Y."/>
            <person name="Wang X."/>
            <person name="Wang S."/>
            <person name="Zhang T."/>
            <person name="Zhou Y."/>
            <person name="He R."/>
            <person name="Meng N."/>
            <person name="Wang Y."/>
            <person name="Liu W."/>
            <person name="Liu Z."/>
            <person name="Liu J."/>
            <person name="Guo Q."/>
            <person name="Huang H."/>
            <person name="Sederoff R.R."/>
            <person name="Wang G."/>
            <person name="Qu G."/>
            <person name="Chen S."/>
        </authorList>
    </citation>
    <scope>NUCLEOTIDE SEQUENCE</scope>
    <source>
        <strain evidence="2">SC-2020</strain>
    </source>
</reference>
<dbReference type="AlphaFoldDB" id="A0AAD6VZ58"/>
<organism evidence="2 3">
    <name type="scientific">Populus alba x Populus x berolinensis</name>
    <dbReference type="NCBI Taxonomy" id="444605"/>
    <lineage>
        <taxon>Eukaryota</taxon>
        <taxon>Viridiplantae</taxon>
        <taxon>Streptophyta</taxon>
        <taxon>Embryophyta</taxon>
        <taxon>Tracheophyta</taxon>
        <taxon>Spermatophyta</taxon>
        <taxon>Magnoliopsida</taxon>
        <taxon>eudicotyledons</taxon>
        <taxon>Gunneridae</taxon>
        <taxon>Pentapetalae</taxon>
        <taxon>rosids</taxon>
        <taxon>fabids</taxon>
        <taxon>Malpighiales</taxon>
        <taxon>Salicaceae</taxon>
        <taxon>Saliceae</taxon>
        <taxon>Populus</taxon>
    </lineage>
</organism>
<keyword evidence="3" id="KW-1185">Reference proteome</keyword>
<feature type="compositionally biased region" description="Polar residues" evidence="1">
    <location>
        <begin position="21"/>
        <end position="31"/>
    </location>
</feature>
<dbReference type="Proteomes" id="UP001164929">
    <property type="component" value="Chromosome 6"/>
</dbReference>
<name>A0AAD6VZ58_9ROSI</name>
<evidence type="ECO:0000313" key="2">
    <source>
        <dbReference type="EMBL" id="KAJ6993047.1"/>
    </source>
</evidence>
<dbReference type="EMBL" id="JAQIZT010000006">
    <property type="protein sequence ID" value="KAJ6993047.1"/>
    <property type="molecule type" value="Genomic_DNA"/>
</dbReference>
<proteinExistence type="predicted"/>
<accession>A0AAD6VZ58</accession>
<comment type="caution">
    <text evidence="2">The sequence shown here is derived from an EMBL/GenBank/DDBJ whole genome shotgun (WGS) entry which is preliminary data.</text>
</comment>
<gene>
    <name evidence="2" type="ORF">NC653_016237</name>
</gene>
<sequence length="66" mass="7552">MFHMQHKPRTASPHLTRHKNGSQAKDNNVQTSSISHVGFKYSASHFLTTSHQQLKKYNITAEISLF</sequence>
<feature type="region of interest" description="Disordered" evidence="1">
    <location>
        <begin position="1"/>
        <end position="31"/>
    </location>
</feature>